<dbReference type="PROSITE" id="PS00283">
    <property type="entry name" value="SOYBEAN_KUNITZ"/>
    <property type="match status" value="1"/>
</dbReference>
<dbReference type="Proteomes" id="UP000664209">
    <property type="component" value="Unassembled WGS sequence"/>
</dbReference>
<dbReference type="Gene3D" id="2.80.10.50">
    <property type="match status" value="1"/>
</dbReference>
<dbReference type="InterPro" id="IPR002160">
    <property type="entry name" value="Prot_inh_Kunz-lg"/>
</dbReference>
<dbReference type="SUPFAM" id="SSF50386">
    <property type="entry name" value="STI-like"/>
    <property type="match status" value="1"/>
</dbReference>
<dbReference type="AlphaFoldDB" id="A0A939RXR0"/>
<dbReference type="GO" id="GO:0004866">
    <property type="term" value="F:endopeptidase inhibitor activity"/>
    <property type="evidence" value="ECO:0007669"/>
    <property type="project" value="InterPro"/>
</dbReference>
<reference evidence="1" key="1">
    <citation type="submission" date="2021-03" db="EMBL/GenBank/DDBJ databases">
        <title>Actinotalea soli sp. nov., isolated from soil.</title>
        <authorList>
            <person name="Ping W."/>
            <person name="Zhang J."/>
        </authorList>
    </citation>
    <scope>NUCLEOTIDE SEQUENCE</scope>
    <source>
        <strain evidence="1">BY-33</strain>
    </source>
</reference>
<keyword evidence="2" id="KW-1185">Reference proteome</keyword>
<name>A0A939RXR0_9CELL</name>
<comment type="caution">
    <text evidence="1">The sequence shown here is derived from an EMBL/GenBank/DDBJ whole genome shotgun (WGS) entry which is preliminary data.</text>
</comment>
<accession>A0A939RXR0</accession>
<protein>
    <submittedName>
        <fullName evidence="1">Kunitz family serine protease inhibitor</fullName>
    </submittedName>
</protein>
<evidence type="ECO:0000313" key="1">
    <source>
        <dbReference type="EMBL" id="MBO1753476.1"/>
    </source>
</evidence>
<dbReference type="Pfam" id="PF00197">
    <property type="entry name" value="Kunitz_legume"/>
    <property type="match status" value="1"/>
</dbReference>
<feature type="non-terminal residue" evidence="1">
    <location>
        <position position="1"/>
    </location>
</feature>
<gene>
    <name evidence="1" type="ORF">J4G33_16855</name>
</gene>
<dbReference type="EMBL" id="JAGEMK010000019">
    <property type="protein sequence ID" value="MBO1753476.1"/>
    <property type="molecule type" value="Genomic_DNA"/>
</dbReference>
<feature type="non-terminal residue" evidence="1">
    <location>
        <position position="135"/>
    </location>
</feature>
<proteinExistence type="predicted"/>
<dbReference type="InterPro" id="IPR011065">
    <property type="entry name" value="Kunitz_inhibitor_STI-like_sf"/>
</dbReference>
<evidence type="ECO:0000313" key="2">
    <source>
        <dbReference type="Proteomes" id="UP000664209"/>
    </source>
</evidence>
<organism evidence="1 2">
    <name type="scientific">Actinotalea soli</name>
    <dbReference type="NCBI Taxonomy" id="2819234"/>
    <lineage>
        <taxon>Bacteria</taxon>
        <taxon>Bacillati</taxon>
        <taxon>Actinomycetota</taxon>
        <taxon>Actinomycetes</taxon>
        <taxon>Micrococcales</taxon>
        <taxon>Cellulomonadaceae</taxon>
        <taxon>Actinotalea</taxon>
    </lineage>
</organism>
<sequence length="135" mass="14726">RDAVLDTDGNQVRLGPNYQIEYTGSDGHTGVLGLLRNDQSQCEKFIGPTSHNEGRLVSFASGNDLSQDNVMKEGDRYVFSSIATWNHPCKSPGVWTTGKTPNGVHFKPIVAAQDPDSNDIRPRLIQVTKAGEEEG</sequence>